<name>A0ACC1IZH2_9FUNG</name>
<reference evidence="1" key="1">
    <citation type="submission" date="2022-07" db="EMBL/GenBank/DDBJ databases">
        <title>Phylogenomic reconstructions and comparative analyses of Kickxellomycotina fungi.</title>
        <authorList>
            <person name="Reynolds N.K."/>
            <person name="Stajich J.E."/>
            <person name="Barry K."/>
            <person name="Grigoriev I.V."/>
            <person name="Crous P."/>
            <person name="Smith M.E."/>
        </authorList>
    </citation>
    <scope>NUCLEOTIDE SEQUENCE</scope>
    <source>
        <strain evidence="1">NRRL 5244</strain>
    </source>
</reference>
<dbReference type="Proteomes" id="UP001150603">
    <property type="component" value="Unassembled WGS sequence"/>
</dbReference>
<evidence type="ECO:0000313" key="2">
    <source>
        <dbReference type="Proteomes" id="UP001150603"/>
    </source>
</evidence>
<organism evidence="1 2">
    <name type="scientific">Linderina macrospora</name>
    <dbReference type="NCBI Taxonomy" id="4868"/>
    <lineage>
        <taxon>Eukaryota</taxon>
        <taxon>Fungi</taxon>
        <taxon>Fungi incertae sedis</taxon>
        <taxon>Zoopagomycota</taxon>
        <taxon>Kickxellomycotina</taxon>
        <taxon>Kickxellomycetes</taxon>
        <taxon>Kickxellales</taxon>
        <taxon>Kickxellaceae</taxon>
        <taxon>Linderina</taxon>
    </lineage>
</organism>
<feature type="non-terminal residue" evidence="1">
    <location>
        <position position="366"/>
    </location>
</feature>
<feature type="non-terminal residue" evidence="1">
    <location>
        <position position="1"/>
    </location>
</feature>
<gene>
    <name evidence="1" type="ORF">FBU59_006637</name>
</gene>
<accession>A0ACC1IZH2</accession>
<keyword evidence="2" id="KW-1185">Reference proteome</keyword>
<comment type="caution">
    <text evidence="1">The sequence shown here is derived from an EMBL/GenBank/DDBJ whole genome shotgun (WGS) entry which is preliminary data.</text>
</comment>
<evidence type="ECO:0000313" key="1">
    <source>
        <dbReference type="EMBL" id="KAJ1931663.1"/>
    </source>
</evidence>
<dbReference type="EMBL" id="JANBPW010005890">
    <property type="protein sequence ID" value="KAJ1931663.1"/>
    <property type="molecule type" value="Genomic_DNA"/>
</dbReference>
<protein>
    <submittedName>
        <fullName evidence="1">Uncharacterized protein</fullName>
    </submittedName>
</protein>
<sequence length="366" mass="38398">VLDLINSNDQAVRTSAIGFASAVTKCFGDLIGSDVLAMCLTTLAAKDKSSALATTSIQALAKAIALPTHVPQQVVVASASSLLESAAALLKLGEIKSLSAGLELVKSLTGYGAAGLAGNPDGALDEILGVVGRHATSVPPVALAVLTHIVPLANKEEVQRSIDVIIKTLSAAAVHDPHATVELCRLFEAVGSHYPGIIEGWRASLFHSWSVTYGECAALRNYQTGSSTQYAYPENSLSNTGKCLFALYNGMFMAQNASWSSDHLADIIRLSPSTDAEVANLTLALRTFGIAATHSTLPKDTALIQQLDTHLSSSHEDVRSEAALALGNYVGQHTDVFGDLFASAVARDAKYQTNRIQAVKTATDVI</sequence>
<proteinExistence type="predicted"/>